<accession>A0ABN9QUI2</accession>
<keyword evidence="1" id="KW-0175">Coiled coil</keyword>
<reference evidence="3" key="1">
    <citation type="submission" date="2023-10" db="EMBL/GenBank/DDBJ databases">
        <authorList>
            <person name="Chen Y."/>
            <person name="Shah S."/>
            <person name="Dougan E. K."/>
            <person name="Thang M."/>
            <person name="Chan C."/>
        </authorList>
    </citation>
    <scope>NUCLEOTIDE SEQUENCE [LARGE SCALE GENOMIC DNA]</scope>
</reference>
<feature type="coiled-coil region" evidence="1">
    <location>
        <begin position="117"/>
        <end position="168"/>
    </location>
</feature>
<feature type="region of interest" description="Disordered" evidence="2">
    <location>
        <begin position="241"/>
        <end position="275"/>
    </location>
</feature>
<proteinExistence type="predicted"/>
<evidence type="ECO:0000313" key="4">
    <source>
        <dbReference type="Proteomes" id="UP001189429"/>
    </source>
</evidence>
<comment type="caution">
    <text evidence="3">The sequence shown here is derived from an EMBL/GenBank/DDBJ whole genome shotgun (WGS) entry which is preliminary data.</text>
</comment>
<keyword evidence="4" id="KW-1185">Reference proteome</keyword>
<evidence type="ECO:0000256" key="1">
    <source>
        <dbReference type="SAM" id="Coils"/>
    </source>
</evidence>
<sequence length="275" mass="29222">MALRTKLERALQEARAEIDKLKQHHKQQSTATGNNAAVDMQVDGAHEGGPPEEEQLAEKVKLLEQNLAIAKTGFGSWAEEQQRVLGQQLAEAKQKLLNSKPLHTQVHALANRVKTGAAKTEKAKEAHTRAVAQLEQAQKMLSDASALVEQLQQRQVELEGELGTLQKQLGRSVEAADGYEVMLPSLGVSTSELEAIVAKLAEGGGPNTDAQKRLAEGLGGQINELIAAKKPRISAVAGDVPHAGGHACGEGPDEDGASVSKSEWEPDDIPTAGLI</sequence>
<dbReference type="EMBL" id="CAUYUJ010004447">
    <property type="protein sequence ID" value="CAK0809614.1"/>
    <property type="molecule type" value="Genomic_DNA"/>
</dbReference>
<organism evidence="3 4">
    <name type="scientific">Prorocentrum cordatum</name>
    <dbReference type="NCBI Taxonomy" id="2364126"/>
    <lineage>
        <taxon>Eukaryota</taxon>
        <taxon>Sar</taxon>
        <taxon>Alveolata</taxon>
        <taxon>Dinophyceae</taxon>
        <taxon>Prorocentrales</taxon>
        <taxon>Prorocentraceae</taxon>
        <taxon>Prorocentrum</taxon>
    </lineage>
</organism>
<evidence type="ECO:0000313" key="3">
    <source>
        <dbReference type="EMBL" id="CAK0809614.1"/>
    </source>
</evidence>
<name>A0ABN9QUI2_9DINO</name>
<gene>
    <name evidence="3" type="ORF">PCOR1329_LOCUS14826</name>
</gene>
<protein>
    <submittedName>
        <fullName evidence="3">Uncharacterized protein</fullName>
    </submittedName>
</protein>
<evidence type="ECO:0000256" key="2">
    <source>
        <dbReference type="SAM" id="MobiDB-lite"/>
    </source>
</evidence>
<dbReference type="Proteomes" id="UP001189429">
    <property type="component" value="Unassembled WGS sequence"/>
</dbReference>
<feature type="region of interest" description="Disordered" evidence="2">
    <location>
        <begin position="16"/>
        <end position="55"/>
    </location>
</feature>